<organism evidence="4 5">
    <name type="scientific">Brevibacterium sandarakinum</name>
    <dbReference type="NCBI Taxonomy" id="629680"/>
    <lineage>
        <taxon>Bacteria</taxon>
        <taxon>Bacillati</taxon>
        <taxon>Actinomycetota</taxon>
        <taxon>Actinomycetes</taxon>
        <taxon>Micrococcales</taxon>
        <taxon>Brevibacteriaceae</taxon>
        <taxon>Brevibacterium</taxon>
    </lineage>
</organism>
<feature type="domain" description="HTH merR-type" evidence="3">
    <location>
        <begin position="10"/>
        <end position="80"/>
    </location>
</feature>
<evidence type="ECO:0000313" key="5">
    <source>
        <dbReference type="Proteomes" id="UP000199700"/>
    </source>
</evidence>
<sequence length="152" mass="17273">MQSEVTTAQGLSIGEVAERTGMSVHALRYYEQQQLLIGPVSRTTGGRRIYTPVDVDWLQICVKLRESGMPLAELKHFAELVRLGPGNEDERLALLDAHRQRVDSQIQALQECREVIEWKVDIYNRHLRDGEAKGLWDPTTRDTTAQRLSTTS</sequence>
<evidence type="ECO:0000259" key="3">
    <source>
        <dbReference type="PROSITE" id="PS50937"/>
    </source>
</evidence>
<evidence type="ECO:0000256" key="2">
    <source>
        <dbReference type="SAM" id="MobiDB-lite"/>
    </source>
</evidence>
<dbReference type="EMBL" id="LT629739">
    <property type="protein sequence ID" value="SDS02607.1"/>
    <property type="molecule type" value="Genomic_DNA"/>
</dbReference>
<feature type="compositionally biased region" description="Polar residues" evidence="2">
    <location>
        <begin position="141"/>
        <end position="152"/>
    </location>
</feature>
<dbReference type="Gene3D" id="1.10.1660.10">
    <property type="match status" value="1"/>
</dbReference>
<accession>A0A1H1NUF7</accession>
<keyword evidence="1 4" id="KW-0238">DNA-binding</keyword>
<evidence type="ECO:0000256" key="1">
    <source>
        <dbReference type="ARBA" id="ARBA00023125"/>
    </source>
</evidence>
<dbReference type="CDD" id="cd01109">
    <property type="entry name" value="HTH_YyaN"/>
    <property type="match status" value="1"/>
</dbReference>
<gene>
    <name evidence="4" type="ORF">SAMN04489751_1052</name>
</gene>
<dbReference type="PROSITE" id="PS50937">
    <property type="entry name" value="HTH_MERR_2"/>
    <property type="match status" value="1"/>
</dbReference>
<dbReference type="InterPro" id="IPR009061">
    <property type="entry name" value="DNA-bd_dom_put_sf"/>
</dbReference>
<dbReference type="GO" id="GO:0003700">
    <property type="term" value="F:DNA-binding transcription factor activity"/>
    <property type="evidence" value="ECO:0007669"/>
    <property type="project" value="InterPro"/>
</dbReference>
<dbReference type="STRING" id="629680.SAMN04489751_1052"/>
<evidence type="ECO:0000313" key="4">
    <source>
        <dbReference type="EMBL" id="SDS02607.1"/>
    </source>
</evidence>
<dbReference type="Pfam" id="PF13411">
    <property type="entry name" value="MerR_1"/>
    <property type="match status" value="1"/>
</dbReference>
<proteinExistence type="predicted"/>
<dbReference type="GO" id="GO:0003677">
    <property type="term" value="F:DNA binding"/>
    <property type="evidence" value="ECO:0007669"/>
    <property type="project" value="UniProtKB-KW"/>
</dbReference>
<dbReference type="RefSeq" id="WP_092103775.1">
    <property type="nucleotide sequence ID" value="NZ_LT629739.1"/>
</dbReference>
<reference evidence="4" key="1">
    <citation type="submission" date="2016-10" db="EMBL/GenBank/DDBJ databases">
        <authorList>
            <person name="Varghese N."/>
            <person name="Submissions S."/>
        </authorList>
    </citation>
    <scope>NUCLEOTIDE SEQUENCE [LARGE SCALE GENOMIC DNA]</scope>
    <source>
        <strain evidence="4">DSM 22082</strain>
    </source>
</reference>
<dbReference type="PANTHER" id="PTHR30204">
    <property type="entry name" value="REDOX-CYCLING DRUG-SENSING TRANSCRIPTIONAL ACTIVATOR SOXR"/>
    <property type="match status" value="1"/>
</dbReference>
<dbReference type="SMART" id="SM00422">
    <property type="entry name" value="HTH_MERR"/>
    <property type="match status" value="1"/>
</dbReference>
<dbReference type="OrthoDB" id="9809391at2"/>
<dbReference type="PANTHER" id="PTHR30204:SF98">
    <property type="entry name" value="HTH-TYPE TRANSCRIPTIONAL REGULATOR ADHR"/>
    <property type="match status" value="1"/>
</dbReference>
<feature type="region of interest" description="Disordered" evidence="2">
    <location>
        <begin position="133"/>
        <end position="152"/>
    </location>
</feature>
<dbReference type="SUPFAM" id="SSF46955">
    <property type="entry name" value="Putative DNA-binding domain"/>
    <property type="match status" value="1"/>
</dbReference>
<keyword evidence="5" id="KW-1185">Reference proteome</keyword>
<dbReference type="InterPro" id="IPR000551">
    <property type="entry name" value="MerR-type_HTH_dom"/>
</dbReference>
<name>A0A1H1NUF7_BRESA</name>
<dbReference type="Proteomes" id="UP000199700">
    <property type="component" value="Chromosome"/>
</dbReference>
<protein>
    <submittedName>
        <fullName evidence="4">DNA-binding transcriptional regulator, MerR family</fullName>
    </submittedName>
</protein>
<dbReference type="InterPro" id="IPR047057">
    <property type="entry name" value="MerR_fam"/>
</dbReference>
<dbReference type="AlphaFoldDB" id="A0A1H1NUF7"/>